<feature type="region of interest" description="Disordered" evidence="1">
    <location>
        <begin position="1"/>
        <end position="26"/>
    </location>
</feature>
<reference evidence="3" key="1">
    <citation type="submission" date="2012-11" db="EMBL/GenBank/DDBJ databases">
        <authorList>
            <person name="Lucero-Rivera Y.E."/>
            <person name="Tovar-Ramirez D."/>
        </authorList>
    </citation>
    <scope>NUCLEOTIDE SEQUENCE [LARGE SCALE GENOMIC DNA]</scope>
    <source>
        <strain evidence="3">Araruama</strain>
    </source>
</reference>
<evidence type="ECO:0000256" key="1">
    <source>
        <dbReference type="SAM" id="MobiDB-lite"/>
    </source>
</evidence>
<dbReference type="EMBL" id="ATBP01000370">
    <property type="protein sequence ID" value="ETR70793.1"/>
    <property type="molecule type" value="Genomic_DNA"/>
</dbReference>
<evidence type="ECO:0000313" key="3">
    <source>
        <dbReference type="Proteomes" id="UP000189670"/>
    </source>
</evidence>
<dbReference type="Proteomes" id="UP000189670">
    <property type="component" value="Unassembled WGS sequence"/>
</dbReference>
<evidence type="ECO:0000313" key="2">
    <source>
        <dbReference type="EMBL" id="ETR70793.1"/>
    </source>
</evidence>
<comment type="caution">
    <text evidence="2">The sequence shown here is derived from an EMBL/GenBank/DDBJ whole genome shotgun (WGS) entry which is preliminary data.</text>
</comment>
<protein>
    <submittedName>
        <fullName evidence="2">Cmr6 family CRISPR-associated RAMP protein</fullName>
    </submittedName>
</protein>
<sequence>MGFKNQKSYQGNKHSNHDRNRKRDVPTNAGLYYYSEGRSENDGYGRYLPQYSMFDLLDTNEKQPEIHSLNYSDYFKVQDANQTFPLKTHYPGLIIGIGYVHAVAEPNDFDFQQGFFLIGQQVCQLFLDRLSRASPAPFFPQKKESAKSDEHDNIVNEKCSYINFVLNQELTLAQIRQLETQIYETKGDIFYDAYIIPPEHGKIFAEDYITHHPSPFKEPIPLRHLKIATGITFQFQFR</sequence>
<proteinExistence type="predicted"/>
<name>A0A1V1P7N7_9BACT</name>
<dbReference type="AlphaFoldDB" id="A0A1V1P7N7"/>
<feature type="non-terminal residue" evidence="2">
    <location>
        <position position="238"/>
    </location>
</feature>
<feature type="compositionally biased region" description="Basic and acidic residues" evidence="1">
    <location>
        <begin position="15"/>
        <end position="25"/>
    </location>
</feature>
<organism evidence="2 3">
    <name type="scientific">Candidatus Magnetoglobus multicellularis str. Araruama</name>
    <dbReference type="NCBI Taxonomy" id="890399"/>
    <lineage>
        <taxon>Bacteria</taxon>
        <taxon>Pseudomonadati</taxon>
        <taxon>Thermodesulfobacteriota</taxon>
        <taxon>Desulfobacteria</taxon>
        <taxon>Desulfobacterales</taxon>
        <taxon>Desulfobacteraceae</taxon>
        <taxon>Candidatus Magnetoglobus</taxon>
    </lineage>
</organism>
<gene>
    <name evidence="2" type="ORF">OMM_08560</name>
</gene>
<accession>A0A1V1P7N7</accession>
<feature type="compositionally biased region" description="Polar residues" evidence="1">
    <location>
        <begin position="1"/>
        <end position="13"/>
    </location>
</feature>